<proteinExistence type="predicted"/>
<dbReference type="InterPro" id="IPR003593">
    <property type="entry name" value="AAA+_ATPase"/>
</dbReference>
<dbReference type="PANTHER" id="PTHR43166:SF6">
    <property type="entry name" value="PHOSPHONATES IMPORT ATP-BINDING PROTEIN PHNC"/>
    <property type="match status" value="1"/>
</dbReference>
<dbReference type="AlphaFoldDB" id="A0ABD6C448"/>
<dbReference type="Proteomes" id="UP001597185">
    <property type="component" value="Unassembled WGS sequence"/>
</dbReference>
<dbReference type="EMBL" id="JBHUDB010000008">
    <property type="protein sequence ID" value="MFD1571168.1"/>
    <property type="molecule type" value="Genomic_DNA"/>
</dbReference>
<dbReference type="SMART" id="SM00382">
    <property type="entry name" value="AAA"/>
    <property type="match status" value="1"/>
</dbReference>
<dbReference type="PROSITE" id="PS50893">
    <property type="entry name" value="ABC_TRANSPORTER_2"/>
    <property type="match status" value="1"/>
</dbReference>
<evidence type="ECO:0000256" key="5">
    <source>
        <dbReference type="ARBA" id="ARBA00022967"/>
    </source>
</evidence>
<sequence>MTLDVTDLRKTYPTGDEALTGIDLSIDGSETTAMIGPSGAGKSTFIRCVNRLTEPTAGSIELDGTDLTALGDDGLREARRDIGMIFQEYNLVERLTVMENVLTGRLGYVSGWQAFRRSFPPADIERAYEILERVGLGDMENKRVDELSGGQRQRVGIARAVIQQPTILLVDEPTSSLDPETSNTVMRLLTEIAAEQDIPVLINIHEVDLATDYADRIVGLHDGEIVFDGPPADLQDGALDRVYRGGDPPESDAPRPADATADGASQGDAASDGVRVPADGVVSANGGTPDRSASGGP</sequence>
<dbReference type="NCBIfam" id="TIGR02315">
    <property type="entry name" value="ABC_phnC"/>
    <property type="match status" value="1"/>
</dbReference>
<dbReference type="SUPFAM" id="SSF52540">
    <property type="entry name" value="P-loop containing nucleoside triphosphate hydrolases"/>
    <property type="match status" value="1"/>
</dbReference>
<evidence type="ECO:0000259" key="8">
    <source>
        <dbReference type="PROSITE" id="PS50893"/>
    </source>
</evidence>
<evidence type="ECO:0000256" key="6">
    <source>
        <dbReference type="ARBA" id="ARBA00023136"/>
    </source>
</evidence>
<dbReference type="InterPro" id="IPR017871">
    <property type="entry name" value="ABC_transporter-like_CS"/>
</dbReference>
<gene>
    <name evidence="9" type="primary">phnC</name>
    <name evidence="9" type="ORF">ACFR9T_11300</name>
</gene>
<keyword evidence="6" id="KW-0472">Membrane</keyword>
<keyword evidence="10" id="KW-1185">Reference proteome</keyword>
<feature type="domain" description="ABC transporter" evidence="8">
    <location>
        <begin position="3"/>
        <end position="247"/>
    </location>
</feature>
<evidence type="ECO:0000256" key="7">
    <source>
        <dbReference type="SAM" id="MobiDB-lite"/>
    </source>
</evidence>
<dbReference type="PROSITE" id="PS00211">
    <property type="entry name" value="ABC_TRANSPORTER_1"/>
    <property type="match status" value="1"/>
</dbReference>
<dbReference type="InterPro" id="IPR003439">
    <property type="entry name" value="ABC_transporter-like_ATP-bd"/>
</dbReference>
<comment type="caution">
    <text evidence="9">The sequence shown here is derived from an EMBL/GenBank/DDBJ whole genome shotgun (WGS) entry which is preliminary data.</text>
</comment>
<protein>
    <submittedName>
        <fullName evidence="9">Phosphonate ABC transporter ATP-binding protein</fullName>
    </submittedName>
</protein>
<accession>A0ABD6C448</accession>
<evidence type="ECO:0000256" key="2">
    <source>
        <dbReference type="ARBA" id="ARBA00022475"/>
    </source>
</evidence>
<dbReference type="GO" id="GO:0005524">
    <property type="term" value="F:ATP binding"/>
    <property type="evidence" value="ECO:0007669"/>
    <property type="project" value="UniProtKB-KW"/>
</dbReference>
<dbReference type="Pfam" id="PF00005">
    <property type="entry name" value="ABC_tran"/>
    <property type="match status" value="1"/>
</dbReference>
<dbReference type="Gene3D" id="3.40.50.300">
    <property type="entry name" value="P-loop containing nucleotide triphosphate hydrolases"/>
    <property type="match status" value="1"/>
</dbReference>
<name>A0ABD6C448_9EURY</name>
<reference evidence="9 10" key="1">
    <citation type="journal article" date="2019" name="Int. J. Syst. Evol. Microbiol.">
        <title>The Global Catalogue of Microorganisms (GCM) 10K type strain sequencing project: providing services to taxonomists for standard genome sequencing and annotation.</title>
        <authorList>
            <consortium name="The Broad Institute Genomics Platform"/>
            <consortium name="The Broad Institute Genome Sequencing Center for Infectious Disease"/>
            <person name="Wu L."/>
            <person name="Ma J."/>
        </authorList>
    </citation>
    <scope>NUCLEOTIDE SEQUENCE [LARGE SCALE GENOMIC DNA]</scope>
    <source>
        <strain evidence="9 10">CGMCC 1.12689</strain>
    </source>
</reference>
<keyword evidence="5" id="KW-1278">Translocase</keyword>
<keyword evidence="1" id="KW-0813">Transport</keyword>
<dbReference type="InterPro" id="IPR012693">
    <property type="entry name" value="ABC_transpr_PhnC"/>
</dbReference>
<dbReference type="InterPro" id="IPR027417">
    <property type="entry name" value="P-loop_NTPase"/>
</dbReference>
<keyword evidence="3" id="KW-0547">Nucleotide-binding</keyword>
<evidence type="ECO:0000313" key="9">
    <source>
        <dbReference type="EMBL" id="MFD1571168.1"/>
    </source>
</evidence>
<dbReference type="CDD" id="cd03256">
    <property type="entry name" value="ABC_PhnC_transporter"/>
    <property type="match status" value="1"/>
</dbReference>
<keyword evidence="2" id="KW-1003">Cell membrane</keyword>
<feature type="compositionally biased region" description="Low complexity" evidence="7">
    <location>
        <begin position="257"/>
        <end position="273"/>
    </location>
</feature>
<dbReference type="RefSeq" id="WP_256419080.1">
    <property type="nucleotide sequence ID" value="NZ_JANHDL010000012.1"/>
</dbReference>
<evidence type="ECO:0000256" key="3">
    <source>
        <dbReference type="ARBA" id="ARBA00022741"/>
    </source>
</evidence>
<feature type="region of interest" description="Disordered" evidence="7">
    <location>
        <begin position="227"/>
        <end position="297"/>
    </location>
</feature>
<evidence type="ECO:0000313" key="10">
    <source>
        <dbReference type="Proteomes" id="UP001597185"/>
    </source>
</evidence>
<dbReference type="InterPro" id="IPR050086">
    <property type="entry name" value="MetN_ABC_transporter-like"/>
</dbReference>
<evidence type="ECO:0000256" key="4">
    <source>
        <dbReference type="ARBA" id="ARBA00022840"/>
    </source>
</evidence>
<organism evidence="9 10">
    <name type="scientific">Halorubrum laminariae</name>
    <dbReference type="NCBI Taxonomy" id="1433523"/>
    <lineage>
        <taxon>Archaea</taxon>
        <taxon>Methanobacteriati</taxon>
        <taxon>Methanobacteriota</taxon>
        <taxon>Stenosarchaea group</taxon>
        <taxon>Halobacteria</taxon>
        <taxon>Halobacteriales</taxon>
        <taxon>Haloferacaceae</taxon>
        <taxon>Halorubrum</taxon>
    </lineage>
</organism>
<dbReference type="PANTHER" id="PTHR43166">
    <property type="entry name" value="AMINO ACID IMPORT ATP-BINDING PROTEIN"/>
    <property type="match status" value="1"/>
</dbReference>
<evidence type="ECO:0000256" key="1">
    <source>
        <dbReference type="ARBA" id="ARBA00022448"/>
    </source>
</evidence>
<keyword evidence="4 9" id="KW-0067">ATP-binding</keyword>